<dbReference type="Pfam" id="PF00171">
    <property type="entry name" value="Aldedh"/>
    <property type="match status" value="1"/>
</dbReference>
<keyword evidence="7" id="KW-0963">Cytoplasm</keyword>
<dbReference type="PIRSF" id="PIRSF000151">
    <property type="entry name" value="GPR"/>
    <property type="match status" value="1"/>
</dbReference>
<keyword evidence="3 7" id="KW-0641">Proline biosynthesis</keyword>
<dbReference type="InterPro" id="IPR016162">
    <property type="entry name" value="Ald_DH_N"/>
</dbReference>
<dbReference type="PANTHER" id="PTHR11063">
    <property type="entry name" value="GLUTAMATE SEMIALDEHYDE DEHYDROGENASE"/>
    <property type="match status" value="1"/>
</dbReference>
<dbReference type="InterPro" id="IPR000965">
    <property type="entry name" value="GPR_dom"/>
</dbReference>
<evidence type="ECO:0000313" key="10">
    <source>
        <dbReference type="Proteomes" id="UP001058120"/>
    </source>
</evidence>
<organism evidence="9 10">
    <name type="scientific">Taurinivorans muris</name>
    <dbReference type="NCBI Taxonomy" id="2787751"/>
    <lineage>
        <taxon>Bacteria</taxon>
        <taxon>Pseudomonadati</taxon>
        <taxon>Thermodesulfobacteriota</taxon>
        <taxon>Desulfovibrionia</taxon>
        <taxon>Desulfovibrionales</taxon>
        <taxon>Desulfovibrionaceae</taxon>
        <taxon>Taurinivorans</taxon>
    </lineage>
</organism>
<dbReference type="PROSITE" id="PS01223">
    <property type="entry name" value="PROA"/>
    <property type="match status" value="1"/>
</dbReference>
<dbReference type="GO" id="GO:0004350">
    <property type="term" value="F:glutamate-5-semialdehyde dehydrogenase activity"/>
    <property type="evidence" value="ECO:0007669"/>
    <property type="project" value="UniProtKB-EC"/>
</dbReference>
<dbReference type="PANTHER" id="PTHR11063:SF8">
    <property type="entry name" value="DELTA-1-PYRROLINE-5-CARBOXYLATE SYNTHASE"/>
    <property type="match status" value="1"/>
</dbReference>
<evidence type="ECO:0000259" key="8">
    <source>
        <dbReference type="Pfam" id="PF00171"/>
    </source>
</evidence>
<keyword evidence="2 7" id="KW-0028">Amino-acid biosynthesis</keyword>
<dbReference type="EMBL" id="CP065938">
    <property type="protein sequence ID" value="UWX06599.1"/>
    <property type="molecule type" value="Genomic_DNA"/>
</dbReference>
<reference evidence="9" key="1">
    <citation type="submission" date="2020-12" db="EMBL/GenBank/DDBJ databases">
        <title>Taurinivorans muris gen. nov., sp. nov., fundamental and realized metabolic niche of a ubiquitous sulfidogenic bacterium in the murine intestine.</title>
        <authorList>
            <person name="Ye H."/>
            <person name="Hanson B.T."/>
            <person name="Loy A."/>
        </authorList>
    </citation>
    <scope>NUCLEOTIDE SEQUENCE</scope>
    <source>
        <strain evidence="9">LT0009</strain>
    </source>
</reference>
<dbReference type="Gene3D" id="3.40.309.10">
    <property type="entry name" value="Aldehyde Dehydrogenase, Chain A, domain 2"/>
    <property type="match status" value="1"/>
</dbReference>
<gene>
    <name evidence="7" type="primary">proA</name>
    <name evidence="9" type="ORF">JBF11_04645</name>
</gene>
<sequence length="420" mass="46187">MANLSEHIHHIAFQAKQASREIAKAGPEQKNAALHSLAEILLKKKRSILEANALDIAQAKKNDLSLPKIDRLTIDEKLIDNMADACRFIAGLPDPIGAMDKQWQRPNGLLVGKMRIPLGVIAMIYESRPNVTVDAAILCLKAGNSVILRGGSEAFHSNILLAGLIQEALLQNGFCKEIVQYIENTDRESIYELCKLSQFIDVIIPRGGEKMVQSIASRATMPVLKHDKGVPHLFVDESADFAKTAEIIFNAKTQRTGVCNALEGILVHKNIADKFIPLLEEKLEPKNVEIFACEKSLPLFKKLAEPLREEHKGKEFGALQMVCLIVGSLDEALDYIHQYGSHHTEIICTDNYGNAQRFLREADAAMVAVNASSRFNDGGELGLGAEIGISTTKLHAYGPMGVEELTTTKFAVYGNGQIRK</sequence>
<keyword evidence="5 7" id="KW-0560">Oxidoreductase</keyword>
<comment type="pathway">
    <text evidence="1 7">Amino-acid biosynthesis; L-proline biosynthesis; L-glutamate 5-semialdehyde from L-glutamate: step 2/2.</text>
</comment>
<comment type="similarity">
    <text evidence="7">Belongs to the gamma-glutamyl phosphate reductase family.</text>
</comment>
<dbReference type="InterPro" id="IPR012134">
    <property type="entry name" value="Glu-5-SA_DH"/>
</dbReference>
<comment type="catalytic activity">
    <reaction evidence="6 7">
        <text>L-glutamate 5-semialdehyde + phosphate + NADP(+) = L-glutamyl 5-phosphate + NADPH + H(+)</text>
        <dbReference type="Rhea" id="RHEA:19541"/>
        <dbReference type="ChEBI" id="CHEBI:15378"/>
        <dbReference type="ChEBI" id="CHEBI:43474"/>
        <dbReference type="ChEBI" id="CHEBI:57783"/>
        <dbReference type="ChEBI" id="CHEBI:58066"/>
        <dbReference type="ChEBI" id="CHEBI:58274"/>
        <dbReference type="ChEBI" id="CHEBI:58349"/>
        <dbReference type="EC" id="1.2.1.41"/>
    </reaction>
</comment>
<dbReference type="Proteomes" id="UP001058120">
    <property type="component" value="Chromosome"/>
</dbReference>
<dbReference type="NCBIfam" id="NF001221">
    <property type="entry name" value="PRK00197.1"/>
    <property type="match status" value="1"/>
</dbReference>
<dbReference type="InterPro" id="IPR015590">
    <property type="entry name" value="Aldehyde_DH_dom"/>
</dbReference>
<keyword evidence="10" id="KW-1185">Reference proteome</keyword>
<evidence type="ECO:0000256" key="5">
    <source>
        <dbReference type="ARBA" id="ARBA00023002"/>
    </source>
</evidence>
<protein>
    <recommendedName>
        <fullName evidence="7">Gamma-glutamyl phosphate reductase</fullName>
        <shortName evidence="7">GPR</shortName>
        <ecNumber evidence="7">1.2.1.41</ecNumber>
    </recommendedName>
    <alternativeName>
        <fullName evidence="7">Glutamate-5-semialdehyde dehydrogenase</fullName>
    </alternativeName>
    <alternativeName>
        <fullName evidence="7">Glutamyl-gamma-semialdehyde dehydrogenase</fullName>
        <shortName evidence="7">GSA dehydrogenase</shortName>
    </alternativeName>
</protein>
<comment type="subcellular location">
    <subcellularLocation>
        <location evidence="7">Cytoplasm</location>
    </subcellularLocation>
</comment>
<keyword evidence="4 7" id="KW-0521">NADP</keyword>
<dbReference type="InterPro" id="IPR016163">
    <property type="entry name" value="Ald_DH_C"/>
</dbReference>
<evidence type="ECO:0000256" key="4">
    <source>
        <dbReference type="ARBA" id="ARBA00022857"/>
    </source>
</evidence>
<proteinExistence type="inferred from homology"/>
<evidence type="ECO:0000256" key="2">
    <source>
        <dbReference type="ARBA" id="ARBA00022605"/>
    </source>
</evidence>
<comment type="function">
    <text evidence="7">Catalyzes the NADPH-dependent reduction of L-glutamate 5-phosphate into L-glutamate 5-semialdehyde and phosphate. The product spontaneously undergoes cyclization to form 1-pyrroline-5-carboxylate.</text>
</comment>
<dbReference type="SUPFAM" id="SSF53720">
    <property type="entry name" value="ALDH-like"/>
    <property type="match status" value="1"/>
</dbReference>
<feature type="domain" description="Aldehyde dehydrogenase" evidence="8">
    <location>
        <begin position="6"/>
        <end position="284"/>
    </location>
</feature>
<dbReference type="InterPro" id="IPR020593">
    <property type="entry name" value="G-glutamylP_reductase_CS"/>
</dbReference>
<evidence type="ECO:0000256" key="7">
    <source>
        <dbReference type="HAMAP-Rule" id="MF_00412"/>
    </source>
</evidence>
<evidence type="ECO:0000256" key="3">
    <source>
        <dbReference type="ARBA" id="ARBA00022650"/>
    </source>
</evidence>
<dbReference type="Gene3D" id="3.40.605.10">
    <property type="entry name" value="Aldehyde Dehydrogenase, Chain A, domain 1"/>
    <property type="match status" value="1"/>
</dbReference>
<evidence type="ECO:0000256" key="6">
    <source>
        <dbReference type="ARBA" id="ARBA00049024"/>
    </source>
</evidence>
<dbReference type="NCBIfam" id="TIGR00407">
    <property type="entry name" value="proA"/>
    <property type="match status" value="1"/>
</dbReference>
<dbReference type="EC" id="1.2.1.41" evidence="7"/>
<evidence type="ECO:0000313" key="9">
    <source>
        <dbReference type="EMBL" id="UWX06599.1"/>
    </source>
</evidence>
<name>A0ABY5Y325_9BACT</name>
<dbReference type="InterPro" id="IPR016161">
    <property type="entry name" value="Ald_DH/histidinol_DH"/>
</dbReference>
<accession>A0ABY5Y325</accession>
<evidence type="ECO:0000256" key="1">
    <source>
        <dbReference type="ARBA" id="ARBA00004985"/>
    </source>
</evidence>
<dbReference type="CDD" id="cd07079">
    <property type="entry name" value="ALDH_F18-19_ProA-GPR"/>
    <property type="match status" value="1"/>
</dbReference>
<dbReference type="HAMAP" id="MF_00412">
    <property type="entry name" value="ProA"/>
    <property type="match status" value="1"/>
</dbReference>
<dbReference type="RefSeq" id="WP_334316209.1">
    <property type="nucleotide sequence ID" value="NZ_CP065938.1"/>
</dbReference>